<name>A0A086BID9_9FLAO</name>
<dbReference type="EC" id="2.7.13.3" evidence="2"/>
<keyword evidence="6" id="KW-1133">Transmembrane helix</keyword>
<dbReference type="GO" id="GO:0004673">
    <property type="term" value="F:protein histidine kinase activity"/>
    <property type="evidence" value="ECO:0007669"/>
    <property type="project" value="UniProtKB-EC"/>
</dbReference>
<dbReference type="SUPFAM" id="SSF55874">
    <property type="entry name" value="ATPase domain of HSP90 chaperone/DNA topoisomerase II/histidine kinase"/>
    <property type="match status" value="1"/>
</dbReference>
<evidence type="ECO:0000313" key="9">
    <source>
        <dbReference type="Proteomes" id="UP000028709"/>
    </source>
</evidence>
<dbReference type="CDD" id="cd16917">
    <property type="entry name" value="HATPase_UhpB-NarQ-NarX-like"/>
    <property type="match status" value="1"/>
</dbReference>
<keyword evidence="9" id="KW-1185">Reference proteome</keyword>
<dbReference type="OrthoDB" id="9778366at2"/>
<dbReference type="PANTHER" id="PTHR24421">
    <property type="entry name" value="NITRATE/NITRITE SENSOR PROTEIN NARX-RELATED"/>
    <property type="match status" value="1"/>
</dbReference>
<evidence type="ECO:0000313" key="8">
    <source>
        <dbReference type="EMBL" id="KFF28703.1"/>
    </source>
</evidence>
<keyword evidence="3" id="KW-0808">Transferase</keyword>
<reference evidence="8 9" key="1">
    <citation type="submission" date="2014-07" db="EMBL/GenBank/DDBJ databases">
        <title>Genome of Chryseobacterium piperi CTM.</title>
        <authorList>
            <person name="Pipes S.E."/>
            <person name="Stropko S.J."/>
            <person name="Newman J.D."/>
        </authorList>
    </citation>
    <scope>NUCLEOTIDE SEQUENCE [LARGE SCALE GENOMIC DNA]</scope>
    <source>
        <strain evidence="8 9">CTM</strain>
    </source>
</reference>
<dbReference type="PANTHER" id="PTHR24421:SF10">
    <property type="entry name" value="NITRATE_NITRITE SENSOR PROTEIN NARQ"/>
    <property type="match status" value="1"/>
</dbReference>
<keyword evidence="6" id="KW-0812">Transmembrane</keyword>
<evidence type="ECO:0000256" key="4">
    <source>
        <dbReference type="ARBA" id="ARBA00022777"/>
    </source>
</evidence>
<evidence type="ECO:0000256" key="1">
    <source>
        <dbReference type="ARBA" id="ARBA00000085"/>
    </source>
</evidence>
<dbReference type="Proteomes" id="UP000028709">
    <property type="component" value="Unassembled WGS sequence"/>
</dbReference>
<keyword evidence="5" id="KW-0902">Two-component regulatory system</keyword>
<evidence type="ECO:0000256" key="3">
    <source>
        <dbReference type="ARBA" id="ARBA00022679"/>
    </source>
</evidence>
<protein>
    <recommendedName>
        <fullName evidence="2">histidine kinase</fullName>
        <ecNumber evidence="2">2.7.13.3</ecNumber>
    </recommendedName>
</protein>
<dbReference type="InterPro" id="IPR036890">
    <property type="entry name" value="HATPase_C_sf"/>
</dbReference>
<sequence>MLQWENPGLVVGWIWIGIGLFFLTTVLITLLIINYLKSIRKNKQRVIQLVRNTQTECWENTIHLQERDRERLAEELHDNIISRLNLIRLNMNHKNRDELNLDLKKSMQLIRELSHNLTPPDLSEIELTDLIADYLNQIGKNIEIAYHHIVTDTSISSPVKLNIFRIVQELVTNVLKHANATRIDVSLRISLEYLMLTIEDNGSGFKQGTHYNGIGLRNIQSRAQKIQAVYKLKSRPEKGTKFIACVGIVEA</sequence>
<dbReference type="EMBL" id="JPRJ01000015">
    <property type="protein sequence ID" value="KFF28703.1"/>
    <property type="molecule type" value="Genomic_DNA"/>
</dbReference>
<organism evidence="8 9">
    <name type="scientific">Chryseobacterium piperi</name>
    <dbReference type="NCBI Taxonomy" id="558152"/>
    <lineage>
        <taxon>Bacteria</taxon>
        <taxon>Pseudomonadati</taxon>
        <taxon>Bacteroidota</taxon>
        <taxon>Flavobacteriia</taxon>
        <taxon>Flavobacteriales</taxon>
        <taxon>Weeksellaceae</taxon>
        <taxon>Chryseobacterium group</taxon>
        <taxon>Chryseobacterium</taxon>
    </lineage>
</organism>
<feature type="transmembrane region" description="Helical" evidence="6">
    <location>
        <begin position="12"/>
        <end position="36"/>
    </location>
</feature>
<dbReference type="KEGG" id="cpip:CJF12_01065"/>
<dbReference type="Pfam" id="PF02518">
    <property type="entry name" value="HATPase_c"/>
    <property type="match status" value="1"/>
</dbReference>
<dbReference type="Gene3D" id="3.30.565.10">
    <property type="entry name" value="Histidine kinase-like ATPase, C-terminal domain"/>
    <property type="match status" value="1"/>
</dbReference>
<gene>
    <name evidence="8" type="ORF">IQ37_10010</name>
</gene>
<proteinExistence type="predicted"/>
<dbReference type="STRING" id="558152.IQ37_10010"/>
<evidence type="ECO:0000256" key="2">
    <source>
        <dbReference type="ARBA" id="ARBA00012438"/>
    </source>
</evidence>
<dbReference type="InterPro" id="IPR003594">
    <property type="entry name" value="HATPase_dom"/>
</dbReference>
<evidence type="ECO:0000259" key="7">
    <source>
        <dbReference type="Pfam" id="PF02518"/>
    </source>
</evidence>
<feature type="domain" description="Histidine kinase/HSP90-like ATPase" evidence="7">
    <location>
        <begin position="162"/>
        <end position="244"/>
    </location>
</feature>
<dbReference type="InterPro" id="IPR050482">
    <property type="entry name" value="Sensor_HK_TwoCompSys"/>
</dbReference>
<evidence type="ECO:0000256" key="6">
    <source>
        <dbReference type="SAM" id="Phobius"/>
    </source>
</evidence>
<evidence type="ECO:0000256" key="5">
    <source>
        <dbReference type="ARBA" id="ARBA00023012"/>
    </source>
</evidence>
<comment type="caution">
    <text evidence="8">The sequence shown here is derived from an EMBL/GenBank/DDBJ whole genome shotgun (WGS) entry which is preliminary data.</text>
</comment>
<dbReference type="RefSeq" id="WP_051887274.1">
    <property type="nucleotide sequence ID" value="NZ_CP023049.2"/>
</dbReference>
<keyword evidence="6" id="KW-0472">Membrane</keyword>
<dbReference type="GO" id="GO:0000160">
    <property type="term" value="P:phosphorelay signal transduction system"/>
    <property type="evidence" value="ECO:0007669"/>
    <property type="project" value="UniProtKB-KW"/>
</dbReference>
<dbReference type="eggNOG" id="COG4564">
    <property type="taxonomic scope" value="Bacteria"/>
</dbReference>
<accession>A0A086BID9</accession>
<keyword evidence="4" id="KW-0418">Kinase</keyword>
<comment type="catalytic activity">
    <reaction evidence="1">
        <text>ATP + protein L-histidine = ADP + protein N-phospho-L-histidine.</text>
        <dbReference type="EC" id="2.7.13.3"/>
    </reaction>
</comment>
<dbReference type="AlphaFoldDB" id="A0A086BID9"/>